<dbReference type="PANTHER" id="PTHR13507">
    <property type="entry name" value="PRKR-INTERACTING PROTEIN 1"/>
    <property type="match status" value="1"/>
</dbReference>
<dbReference type="GO" id="GO:0004860">
    <property type="term" value="F:protein kinase inhibitor activity"/>
    <property type="evidence" value="ECO:0007669"/>
    <property type="project" value="TreeGrafter"/>
</dbReference>
<reference evidence="2 3" key="1">
    <citation type="submission" date="2014-04" db="EMBL/GenBank/DDBJ databases">
        <authorList>
            <consortium name="DOE Joint Genome Institute"/>
            <person name="Kuo A."/>
            <person name="Kohler A."/>
            <person name="Nagy L.G."/>
            <person name="Floudas D."/>
            <person name="Copeland A."/>
            <person name="Barry K.W."/>
            <person name="Cichocki N."/>
            <person name="Veneault-Fourrey C."/>
            <person name="LaButti K."/>
            <person name="Lindquist E.A."/>
            <person name="Lipzen A."/>
            <person name="Lundell T."/>
            <person name="Morin E."/>
            <person name="Murat C."/>
            <person name="Sun H."/>
            <person name="Tunlid A."/>
            <person name="Henrissat B."/>
            <person name="Grigoriev I.V."/>
            <person name="Hibbett D.S."/>
            <person name="Martin F."/>
            <person name="Nordberg H.P."/>
            <person name="Cantor M.N."/>
            <person name="Hua S.X."/>
        </authorList>
    </citation>
    <scope>NUCLEOTIDE SEQUENCE [LARGE SCALE GENOMIC DNA]</scope>
    <source>
        <strain evidence="2 3">Foug A</strain>
    </source>
</reference>
<feature type="compositionally biased region" description="Basic and acidic residues" evidence="1">
    <location>
        <begin position="97"/>
        <end position="124"/>
    </location>
</feature>
<accession>A0A0C2ZU05</accession>
<feature type="compositionally biased region" description="Basic and acidic residues" evidence="1">
    <location>
        <begin position="52"/>
        <end position="64"/>
    </location>
</feature>
<evidence type="ECO:0000313" key="3">
    <source>
        <dbReference type="Proteomes" id="UP000053989"/>
    </source>
</evidence>
<dbReference type="InParanoid" id="A0A0C2ZU05"/>
<evidence type="ECO:0000256" key="1">
    <source>
        <dbReference type="SAM" id="MobiDB-lite"/>
    </source>
</evidence>
<organism evidence="2 3">
    <name type="scientific">Scleroderma citrinum Foug A</name>
    <dbReference type="NCBI Taxonomy" id="1036808"/>
    <lineage>
        <taxon>Eukaryota</taxon>
        <taxon>Fungi</taxon>
        <taxon>Dikarya</taxon>
        <taxon>Basidiomycota</taxon>
        <taxon>Agaricomycotina</taxon>
        <taxon>Agaricomycetes</taxon>
        <taxon>Agaricomycetidae</taxon>
        <taxon>Boletales</taxon>
        <taxon>Sclerodermatineae</taxon>
        <taxon>Sclerodermataceae</taxon>
        <taxon>Scleroderma</taxon>
    </lineage>
</organism>
<feature type="compositionally biased region" description="Acidic residues" evidence="1">
    <location>
        <begin position="178"/>
        <end position="187"/>
    </location>
</feature>
<keyword evidence="3" id="KW-1185">Reference proteome</keyword>
<dbReference type="AlphaFoldDB" id="A0A0C2ZU05"/>
<sequence>MSSDPPIPKSHSASPAPGSTVRHAVTAVERQRSQLERLLKDPSKPAYIPPPPKEKTVRPAREMMKNVQGSSAGAGSGEFHVYKASRRREYERLKIMEELSRKEAETADFERRRKEAVEQAESKTAKNRVKRQKRKDRAKVGKPADKNNDGDVSAADGVPLKKRRVVNGTELMFRKPDEEIDEDEEVGERDQLVDEVPERAGLGRPEEPLEGARIALEREIIIHEDD</sequence>
<feature type="compositionally biased region" description="Basic residues" evidence="1">
    <location>
        <begin position="125"/>
        <end position="137"/>
    </location>
</feature>
<gene>
    <name evidence="2" type="ORF">SCLCIDRAFT_15097</name>
</gene>
<dbReference type="STRING" id="1036808.A0A0C2ZU05"/>
<dbReference type="OrthoDB" id="10067079at2759"/>
<dbReference type="GO" id="GO:0003725">
    <property type="term" value="F:double-stranded RNA binding"/>
    <property type="evidence" value="ECO:0007669"/>
    <property type="project" value="InterPro"/>
</dbReference>
<dbReference type="EMBL" id="KN822025">
    <property type="protein sequence ID" value="KIM64988.1"/>
    <property type="molecule type" value="Genomic_DNA"/>
</dbReference>
<dbReference type="PANTHER" id="PTHR13507:SF0">
    <property type="entry name" value="PRKR-INTERACTING PROTEIN 1"/>
    <property type="match status" value="1"/>
</dbReference>
<evidence type="ECO:0008006" key="4">
    <source>
        <dbReference type="Google" id="ProtNLM"/>
    </source>
</evidence>
<dbReference type="GO" id="GO:0005730">
    <property type="term" value="C:nucleolus"/>
    <property type="evidence" value="ECO:0007669"/>
    <property type="project" value="TreeGrafter"/>
</dbReference>
<dbReference type="Pfam" id="PF06658">
    <property type="entry name" value="DUF1168"/>
    <property type="match status" value="1"/>
</dbReference>
<dbReference type="Proteomes" id="UP000053989">
    <property type="component" value="Unassembled WGS sequence"/>
</dbReference>
<evidence type="ECO:0000313" key="2">
    <source>
        <dbReference type="EMBL" id="KIM64988.1"/>
    </source>
</evidence>
<name>A0A0C2ZU05_9AGAM</name>
<feature type="region of interest" description="Disordered" evidence="1">
    <location>
        <begin position="1"/>
        <end position="22"/>
    </location>
</feature>
<feature type="compositionally biased region" description="Basic and acidic residues" evidence="1">
    <location>
        <begin position="188"/>
        <end position="198"/>
    </location>
</feature>
<reference evidence="3" key="2">
    <citation type="submission" date="2015-01" db="EMBL/GenBank/DDBJ databases">
        <title>Evolutionary Origins and Diversification of the Mycorrhizal Mutualists.</title>
        <authorList>
            <consortium name="DOE Joint Genome Institute"/>
            <consortium name="Mycorrhizal Genomics Consortium"/>
            <person name="Kohler A."/>
            <person name="Kuo A."/>
            <person name="Nagy L.G."/>
            <person name="Floudas D."/>
            <person name="Copeland A."/>
            <person name="Barry K.W."/>
            <person name="Cichocki N."/>
            <person name="Veneault-Fourrey C."/>
            <person name="LaButti K."/>
            <person name="Lindquist E.A."/>
            <person name="Lipzen A."/>
            <person name="Lundell T."/>
            <person name="Morin E."/>
            <person name="Murat C."/>
            <person name="Riley R."/>
            <person name="Ohm R."/>
            <person name="Sun H."/>
            <person name="Tunlid A."/>
            <person name="Henrissat B."/>
            <person name="Grigoriev I.V."/>
            <person name="Hibbett D.S."/>
            <person name="Martin F."/>
        </authorList>
    </citation>
    <scope>NUCLEOTIDE SEQUENCE [LARGE SCALE GENOMIC DNA]</scope>
    <source>
        <strain evidence="3">Foug A</strain>
    </source>
</reference>
<dbReference type="HOGENOM" id="CLU_079129_1_0_1"/>
<protein>
    <recommendedName>
        <fullName evidence="4">DUF1168-domain-containing protein</fullName>
    </recommendedName>
</protein>
<proteinExistence type="predicted"/>
<dbReference type="InterPro" id="IPR009548">
    <property type="entry name" value="Prkrip1"/>
</dbReference>
<dbReference type="GO" id="GO:0019901">
    <property type="term" value="F:protein kinase binding"/>
    <property type="evidence" value="ECO:0007669"/>
    <property type="project" value="TreeGrafter"/>
</dbReference>
<feature type="region of interest" description="Disordered" evidence="1">
    <location>
        <begin position="36"/>
        <end position="78"/>
    </location>
</feature>
<feature type="compositionally biased region" description="Basic and acidic residues" evidence="1">
    <location>
        <begin position="138"/>
        <end position="149"/>
    </location>
</feature>
<feature type="region of interest" description="Disordered" evidence="1">
    <location>
        <begin position="174"/>
        <end position="210"/>
    </location>
</feature>
<feature type="region of interest" description="Disordered" evidence="1">
    <location>
        <begin position="97"/>
        <end position="159"/>
    </location>
</feature>